<name>A0AAF0QZT7_SOLVR</name>
<evidence type="ECO:0000313" key="2">
    <source>
        <dbReference type="Proteomes" id="UP001234989"/>
    </source>
</evidence>
<sequence length="91" mass="10518">MRKAKNKRNLRKDLGRKRMQGPVMVTFHIQGLMDMVVLSSDKGFLVKVPPMLRLLNSTKIGCLTLSLREEMVVDIHCLFVLDVKESMRLYV</sequence>
<gene>
    <name evidence="1" type="ORF">MTR67_026892</name>
</gene>
<accession>A0AAF0QZT7</accession>
<keyword evidence="2" id="KW-1185">Reference proteome</keyword>
<protein>
    <submittedName>
        <fullName evidence="1">Uncharacterized protein</fullName>
    </submittedName>
</protein>
<proteinExistence type="predicted"/>
<dbReference type="AlphaFoldDB" id="A0AAF0QZT7"/>
<dbReference type="Proteomes" id="UP001234989">
    <property type="component" value="Chromosome 6"/>
</dbReference>
<evidence type="ECO:0000313" key="1">
    <source>
        <dbReference type="EMBL" id="WMV33507.1"/>
    </source>
</evidence>
<reference evidence="1" key="1">
    <citation type="submission" date="2023-08" db="EMBL/GenBank/DDBJ databases">
        <title>A de novo genome assembly of Solanum verrucosum Schlechtendal, a Mexican diploid species geographically isolated from the other diploid A-genome species in potato relatives.</title>
        <authorList>
            <person name="Hosaka K."/>
        </authorList>
    </citation>
    <scope>NUCLEOTIDE SEQUENCE</scope>
    <source>
        <tissue evidence="1">Young leaves</tissue>
    </source>
</reference>
<dbReference type="EMBL" id="CP133617">
    <property type="protein sequence ID" value="WMV33507.1"/>
    <property type="molecule type" value="Genomic_DNA"/>
</dbReference>
<organism evidence="1 2">
    <name type="scientific">Solanum verrucosum</name>
    <dbReference type="NCBI Taxonomy" id="315347"/>
    <lineage>
        <taxon>Eukaryota</taxon>
        <taxon>Viridiplantae</taxon>
        <taxon>Streptophyta</taxon>
        <taxon>Embryophyta</taxon>
        <taxon>Tracheophyta</taxon>
        <taxon>Spermatophyta</taxon>
        <taxon>Magnoliopsida</taxon>
        <taxon>eudicotyledons</taxon>
        <taxon>Gunneridae</taxon>
        <taxon>Pentapetalae</taxon>
        <taxon>asterids</taxon>
        <taxon>lamiids</taxon>
        <taxon>Solanales</taxon>
        <taxon>Solanaceae</taxon>
        <taxon>Solanoideae</taxon>
        <taxon>Solaneae</taxon>
        <taxon>Solanum</taxon>
    </lineage>
</organism>